<feature type="compositionally biased region" description="Polar residues" evidence="1">
    <location>
        <begin position="1"/>
        <end position="28"/>
    </location>
</feature>
<dbReference type="Proteomes" id="UP001519460">
    <property type="component" value="Unassembled WGS sequence"/>
</dbReference>
<evidence type="ECO:0000313" key="3">
    <source>
        <dbReference type="Proteomes" id="UP001519460"/>
    </source>
</evidence>
<reference evidence="2 3" key="1">
    <citation type="journal article" date="2023" name="Sci. Data">
        <title>Genome assembly of the Korean intertidal mud-creeper Batillaria attramentaria.</title>
        <authorList>
            <person name="Patra A.K."/>
            <person name="Ho P.T."/>
            <person name="Jun S."/>
            <person name="Lee S.J."/>
            <person name="Kim Y."/>
            <person name="Won Y.J."/>
        </authorList>
    </citation>
    <scope>NUCLEOTIDE SEQUENCE [LARGE SCALE GENOMIC DNA]</scope>
    <source>
        <strain evidence="2">Wonlab-2016</strain>
    </source>
</reference>
<name>A0ABD0KZP3_9CAEN</name>
<accession>A0ABD0KZP3</accession>
<gene>
    <name evidence="2" type="ORF">BaRGS_00016116</name>
</gene>
<organism evidence="2 3">
    <name type="scientific">Batillaria attramentaria</name>
    <dbReference type="NCBI Taxonomy" id="370345"/>
    <lineage>
        <taxon>Eukaryota</taxon>
        <taxon>Metazoa</taxon>
        <taxon>Spiralia</taxon>
        <taxon>Lophotrochozoa</taxon>
        <taxon>Mollusca</taxon>
        <taxon>Gastropoda</taxon>
        <taxon>Caenogastropoda</taxon>
        <taxon>Sorbeoconcha</taxon>
        <taxon>Cerithioidea</taxon>
        <taxon>Batillariidae</taxon>
        <taxon>Batillaria</taxon>
    </lineage>
</organism>
<evidence type="ECO:0000256" key="1">
    <source>
        <dbReference type="SAM" id="MobiDB-lite"/>
    </source>
</evidence>
<protein>
    <submittedName>
        <fullName evidence="2">Uncharacterized protein</fullName>
    </submittedName>
</protein>
<proteinExistence type="predicted"/>
<feature type="region of interest" description="Disordered" evidence="1">
    <location>
        <begin position="1"/>
        <end position="74"/>
    </location>
</feature>
<evidence type="ECO:0000313" key="2">
    <source>
        <dbReference type="EMBL" id="KAK7492637.1"/>
    </source>
</evidence>
<sequence>MNEGNNSSTRQQQQHDIMTVNATDTPLSSVEDPSGQVSPSRLRLIDIAQGPGVTPVSTGEKVPGGDGDDGASPLLKVVTTSADSSPSPDFPSEERVV</sequence>
<dbReference type="EMBL" id="JACVVK020000101">
    <property type="protein sequence ID" value="KAK7492637.1"/>
    <property type="molecule type" value="Genomic_DNA"/>
</dbReference>
<comment type="caution">
    <text evidence="2">The sequence shown here is derived from an EMBL/GenBank/DDBJ whole genome shotgun (WGS) entry which is preliminary data.</text>
</comment>
<keyword evidence="3" id="KW-1185">Reference proteome</keyword>
<dbReference type="AlphaFoldDB" id="A0ABD0KZP3"/>